<comment type="caution">
    <text evidence="1">The sequence shown here is derived from an EMBL/GenBank/DDBJ whole genome shotgun (WGS) entry which is preliminary data.</text>
</comment>
<gene>
    <name evidence="1" type="ORF">UV73_C0008G0011</name>
</gene>
<sequence length="60" mass="6742">MELAMVMTVVTEMVLTPMEVEAVEGAVKLYIIVSGRHRGFFVAKIYVILIKCRNCLPKSL</sequence>
<proteinExistence type="predicted"/>
<dbReference type="Proteomes" id="UP000034894">
    <property type="component" value="Unassembled WGS sequence"/>
</dbReference>
<protein>
    <submittedName>
        <fullName evidence="1">Uncharacterized protein</fullName>
    </submittedName>
</protein>
<dbReference type="EMBL" id="LCFP01000008">
    <property type="protein sequence ID" value="KKS97491.1"/>
    <property type="molecule type" value="Genomic_DNA"/>
</dbReference>
<name>A0A0G1FR31_9BACT</name>
<evidence type="ECO:0000313" key="2">
    <source>
        <dbReference type="Proteomes" id="UP000034894"/>
    </source>
</evidence>
<dbReference type="AlphaFoldDB" id="A0A0G1FR31"/>
<reference evidence="1 2" key="1">
    <citation type="journal article" date="2015" name="Nature">
        <title>rRNA introns, odd ribosomes, and small enigmatic genomes across a large radiation of phyla.</title>
        <authorList>
            <person name="Brown C.T."/>
            <person name="Hug L.A."/>
            <person name="Thomas B.C."/>
            <person name="Sharon I."/>
            <person name="Castelle C.J."/>
            <person name="Singh A."/>
            <person name="Wilkins M.J."/>
            <person name="Williams K.H."/>
            <person name="Banfield J.F."/>
        </authorList>
    </citation>
    <scope>NUCLEOTIDE SEQUENCE [LARGE SCALE GENOMIC DNA]</scope>
</reference>
<evidence type="ECO:0000313" key="1">
    <source>
        <dbReference type="EMBL" id="KKS97491.1"/>
    </source>
</evidence>
<organism evidence="1 2">
    <name type="scientific">Candidatus Gottesmanbacteria bacterium GW2011_GWA2_43_14</name>
    <dbReference type="NCBI Taxonomy" id="1618443"/>
    <lineage>
        <taxon>Bacteria</taxon>
        <taxon>Candidatus Gottesmaniibacteriota</taxon>
    </lineage>
</organism>
<accession>A0A0G1FR31</accession>
<dbReference type="STRING" id="1618443.UV73_C0008G0011"/>